<evidence type="ECO:0000256" key="2">
    <source>
        <dbReference type="ARBA" id="ARBA00006866"/>
    </source>
</evidence>
<evidence type="ECO:0000256" key="11">
    <source>
        <dbReference type="ARBA" id="ARBA00022801"/>
    </source>
</evidence>
<dbReference type="InterPro" id="IPR011029">
    <property type="entry name" value="DEATH-like_dom_sf"/>
</dbReference>
<evidence type="ECO:0000256" key="5">
    <source>
        <dbReference type="ARBA" id="ARBA00022499"/>
    </source>
</evidence>
<evidence type="ECO:0000256" key="19">
    <source>
        <dbReference type="ARBA" id="ARBA00049390"/>
    </source>
</evidence>
<feature type="region of interest" description="Disordered" evidence="20">
    <location>
        <begin position="596"/>
        <end position="618"/>
    </location>
</feature>
<dbReference type="Pfam" id="PF18119">
    <property type="entry name" value="RIG-I_C"/>
    <property type="match status" value="1"/>
</dbReference>
<dbReference type="Pfam" id="PF11648">
    <property type="entry name" value="RIG-I_C-RD"/>
    <property type="match status" value="1"/>
</dbReference>
<keyword evidence="14" id="KW-0067">ATP-binding</keyword>
<keyword evidence="7" id="KW-0399">Innate immunity</keyword>
<dbReference type="InterPro" id="IPR051363">
    <property type="entry name" value="RLR_Helicase"/>
</dbReference>
<evidence type="ECO:0000256" key="6">
    <source>
        <dbReference type="ARBA" id="ARBA00022553"/>
    </source>
</evidence>
<gene>
    <name evidence="24" type="ORF">MEDL_52177</name>
</gene>
<dbReference type="InterPro" id="IPR031964">
    <property type="entry name" value="CARD_dom"/>
</dbReference>
<dbReference type="GO" id="GO:0005737">
    <property type="term" value="C:cytoplasm"/>
    <property type="evidence" value="ECO:0007669"/>
    <property type="project" value="UniProtKB-SubCell"/>
</dbReference>
<dbReference type="InterPro" id="IPR006935">
    <property type="entry name" value="Helicase/UvrB_N"/>
</dbReference>
<dbReference type="GO" id="GO:0003677">
    <property type="term" value="F:DNA binding"/>
    <property type="evidence" value="ECO:0007669"/>
    <property type="project" value="InterPro"/>
</dbReference>
<proteinExistence type="inferred from homology"/>
<evidence type="ECO:0000256" key="3">
    <source>
        <dbReference type="ARBA" id="ARBA00012552"/>
    </source>
</evidence>
<keyword evidence="11 24" id="KW-0378">Hydrolase</keyword>
<keyword evidence="15" id="KW-0832">Ubl conjugation</keyword>
<dbReference type="PROSITE" id="PS51192">
    <property type="entry name" value="HELICASE_ATP_BIND_1"/>
    <property type="match status" value="1"/>
</dbReference>
<keyword evidence="17" id="KW-0694">RNA-binding</keyword>
<dbReference type="Pfam" id="PF16739">
    <property type="entry name" value="CARD_2"/>
    <property type="match status" value="2"/>
</dbReference>
<dbReference type="Pfam" id="PF04851">
    <property type="entry name" value="ResIII"/>
    <property type="match status" value="1"/>
</dbReference>
<protein>
    <recommendedName>
        <fullName evidence="3">RNA helicase</fullName>
        <ecNumber evidence="3">3.6.4.13</ecNumber>
    </recommendedName>
</protein>
<dbReference type="Gene3D" id="3.40.50.300">
    <property type="entry name" value="P-loop containing nucleotide triphosphate hydrolases"/>
    <property type="match status" value="2"/>
</dbReference>
<comment type="catalytic activity">
    <reaction evidence="19">
        <text>ATP + H2O = ADP + phosphate + H(+)</text>
        <dbReference type="Rhea" id="RHEA:13065"/>
        <dbReference type="ChEBI" id="CHEBI:15377"/>
        <dbReference type="ChEBI" id="CHEBI:15378"/>
        <dbReference type="ChEBI" id="CHEBI:30616"/>
        <dbReference type="ChEBI" id="CHEBI:43474"/>
        <dbReference type="ChEBI" id="CHEBI:456216"/>
        <dbReference type="EC" id="3.6.4.13"/>
    </reaction>
    <physiologicalReaction direction="left-to-right" evidence="19">
        <dbReference type="Rhea" id="RHEA:13066"/>
    </physiologicalReaction>
</comment>
<keyword evidence="4" id="KW-0963">Cytoplasm</keyword>
<evidence type="ECO:0000256" key="14">
    <source>
        <dbReference type="ARBA" id="ARBA00022840"/>
    </source>
</evidence>
<dbReference type="InterPro" id="IPR014001">
    <property type="entry name" value="Helicase_ATP-bd"/>
</dbReference>
<keyword evidence="18" id="KW-0051">Antiviral defense</keyword>
<accession>A0A8S3UBJ2</accession>
<dbReference type="InterPro" id="IPR021673">
    <property type="entry name" value="RLR_CTR"/>
</dbReference>
<keyword evidence="10" id="KW-0547">Nucleotide-binding</keyword>
<dbReference type="PANTHER" id="PTHR14074">
    <property type="entry name" value="HELICASE WITH DEATH DOMAIN-RELATED"/>
    <property type="match status" value="1"/>
</dbReference>
<dbReference type="GO" id="GO:0045087">
    <property type="term" value="P:innate immune response"/>
    <property type="evidence" value="ECO:0007669"/>
    <property type="project" value="UniProtKB-KW"/>
</dbReference>
<keyword evidence="6" id="KW-0597">Phosphoprotein</keyword>
<dbReference type="InterPro" id="IPR038557">
    <property type="entry name" value="RLR_C_sf"/>
</dbReference>
<evidence type="ECO:0000313" key="24">
    <source>
        <dbReference type="EMBL" id="CAG2239841.1"/>
    </source>
</evidence>
<keyword evidence="5" id="KW-1017">Isopeptide bond</keyword>
<comment type="subcellular location">
    <subcellularLocation>
        <location evidence="1">Cytoplasm</location>
    </subcellularLocation>
</comment>
<evidence type="ECO:0000256" key="12">
    <source>
        <dbReference type="ARBA" id="ARBA00022806"/>
    </source>
</evidence>
<evidence type="ECO:0000256" key="13">
    <source>
        <dbReference type="ARBA" id="ARBA00022833"/>
    </source>
</evidence>
<evidence type="ECO:0000256" key="16">
    <source>
        <dbReference type="ARBA" id="ARBA00022859"/>
    </source>
</evidence>
<evidence type="ECO:0000256" key="4">
    <source>
        <dbReference type="ARBA" id="ARBA00022490"/>
    </source>
</evidence>
<keyword evidence="8" id="KW-0479">Metal-binding</keyword>
<evidence type="ECO:0000259" key="22">
    <source>
        <dbReference type="PROSITE" id="PS51194"/>
    </source>
</evidence>
<keyword evidence="13" id="KW-0862">Zinc</keyword>
<dbReference type="InterPro" id="IPR027417">
    <property type="entry name" value="P-loop_NTPase"/>
</dbReference>
<dbReference type="GO" id="GO:0046872">
    <property type="term" value="F:metal ion binding"/>
    <property type="evidence" value="ECO:0007669"/>
    <property type="project" value="UniProtKB-KW"/>
</dbReference>
<comment type="caution">
    <text evidence="24">The sequence shown here is derived from an EMBL/GenBank/DDBJ whole genome shotgun (WGS) entry which is preliminary data.</text>
</comment>
<reference evidence="24" key="1">
    <citation type="submission" date="2021-03" db="EMBL/GenBank/DDBJ databases">
        <authorList>
            <person name="Bekaert M."/>
        </authorList>
    </citation>
    <scope>NUCLEOTIDE SEQUENCE</scope>
</reference>
<keyword evidence="12" id="KW-0347">Helicase</keyword>
<dbReference type="EMBL" id="CAJPWZ010002538">
    <property type="protein sequence ID" value="CAG2239841.1"/>
    <property type="molecule type" value="Genomic_DNA"/>
</dbReference>
<dbReference type="GO" id="GO:0016787">
    <property type="term" value="F:hydrolase activity"/>
    <property type="evidence" value="ECO:0007669"/>
    <property type="project" value="UniProtKB-KW"/>
</dbReference>
<evidence type="ECO:0000256" key="8">
    <source>
        <dbReference type="ARBA" id="ARBA00022723"/>
    </source>
</evidence>
<evidence type="ECO:0000256" key="10">
    <source>
        <dbReference type="ARBA" id="ARBA00022741"/>
    </source>
</evidence>
<dbReference type="OrthoDB" id="416741at2759"/>
<dbReference type="Gene3D" id="1.10.533.10">
    <property type="entry name" value="Death Domain, Fas"/>
    <property type="match status" value="2"/>
</dbReference>
<name>A0A8S3UBJ2_MYTED</name>
<dbReference type="Gene3D" id="2.170.150.30">
    <property type="entry name" value="RIG-I-like receptor, C-terminal regulatory domain"/>
    <property type="match status" value="1"/>
</dbReference>
<keyword evidence="25" id="KW-1185">Reference proteome</keyword>
<evidence type="ECO:0000259" key="21">
    <source>
        <dbReference type="PROSITE" id="PS51192"/>
    </source>
</evidence>
<feature type="domain" description="RLR CTR" evidence="23">
    <location>
        <begin position="1232"/>
        <end position="1356"/>
    </location>
</feature>
<dbReference type="GO" id="GO:0051607">
    <property type="term" value="P:defense response to virus"/>
    <property type="evidence" value="ECO:0007669"/>
    <property type="project" value="UniProtKB-KW"/>
</dbReference>
<dbReference type="GO" id="GO:0003724">
    <property type="term" value="F:RNA helicase activity"/>
    <property type="evidence" value="ECO:0007669"/>
    <property type="project" value="UniProtKB-EC"/>
</dbReference>
<dbReference type="PROSITE" id="PS51194">
    <property type="entry name" value="HELICASE_CTER"/>
    <property type="match status" value="1"/>
</dbReference>
<dbReference type="GO" id="GO:0005524">
    <property type="term" value="F:ATP binding"/>
    <property type="evidence" value="ECO:0007669"/>
    <property type="project" value="UniProtKB-KW"/>
</dbReference>
<feature type="domain" description="Helicase ATP-binding" evidence="21">
    <location>
        <begin position="691"/>
        <end position="864"/>
    </location>
</feature>
<dbReference type="SMART" id="SM00490">
    <property type="entry name" value="HELICc"/>
    <property type="match status" value="1"/>
</dbReference>
<dbReference type="SMART" id="SM00487">
    <property type="entry name" value="DEXDc"/>
    <property type="match status" value="1"/>
</dbReference>
<feature type="domain" description="Helicase C-terminal" evidence="22">
    <location>
        <begin position="1050"/>
        <end position="1208"/>
    </location>
</feature>
<dbReference type="SUPFAM" id="SSF52540">
    <property type="entry name" value="P-loop containing nucleoside triphosphate hydrolases"/>
    <property type="match status" value="1"/>
</dbReference>
<evidence type="ECO:0000259" key="23">
    <source>
        <dbReference type="PROSITE" id="PS51789"/>
    </source>
</evidence>
<keyword evidence="9" id="KW-0677">Repeat</keyword>
<evidence type="ECO:0000256" key="9">
    <source>
        <dbReference type="ARBA" id="ARBA00022737"/>
    </source>
</evidence>
<dbReference type="CDD" id="cd01671">
    <property type="entry name" value="CARD"/>
    <property type="match status" value="1"/>
</dbReference>
<comment type="similarity">
    <text evidence="2">Belongs to the helicase family. RLR subfamily.</text>
</comment>
<evidence type="ECO:0000256" key="1">
    <source>
        <dbReference type="ARBA" id="ARBA00004496"/>
    </source>
</evidence>
<dbReference type="PANTHER" id="PTHR14074:SF16">
    <property type="entry name" value="ANTIVIRAL INNATE IMMUNE RESPONSE RECEPTOR RIG-I"/>
    <property type="match status" value="1"/>
</dbReference>
<sequence>MRSIKTTGGLTRGRGMSESQRALWILSMPDCAEVNNAMMSFTGTKFCSSDQHKEDGVSRQKRDTKDTMIFASFLQERNPFVEEEGMRNIETGVSATSDVNADRAKDIGLSILKSMEGKCVSEFTFKRKYQAITLQDKPICVNSEPEMASIDPQLLFQRFIVAADSIYEDKSEIFAYELSSQPSSMFDSSGFMRAASKSTLADAIWNLGDCSTEYTDTVYSYVVDGGSLMHKIPWKSGLTFGEICKRYIDSIKCYGSIVVVFDGYVSGPDTKDAMHLKRTKGIFGTKVTFTETTPFRSKKELFLANNENKQNFIEMLSGHMHTNGIETKHASADADVLIAKTAVESAISHPTILLGEDTDLLVLLLLCKLIINIHRLLKCQVKLGAPYWKELHTTRRRTKVKVDGDFWKIFAFHHNMENDLRERIKFLLPEFQKFLKPTDVLFNIQGLSVELQEKVRENEKRSRTEAVAILINAVSVNENLTEKFVVALSDGGYQRFIDLINKEYPDRGDKFCQDYYEFLICYMKGDLLERIEPLDVCGVLYQNKCIELSDMETIRSEYYSNGKFQAVQELFFLMQRRRPDWPSLFLEALKESGKEDLKAKMDPGATPEELERTGVTVGSQQNEDVEIYNRTSDDQTAVKRVVTPVQVLAEDGDKDGLDSDYEEEKYMKEGSEKEFSKPKEINLRKYQLELAEKALTGKNTVICADTGSGKTWVALHIVQEHLNSKESPKVAFMARTNPLVQQQYTLFKNFLGEKKVYIINKDEKSTVPLKKLMELYDVFFFTPQILINNIEKGDTRIPEFTLLILDECHHTAKGEPYNNLMRKYIKTKHNNKDIPLPQIVGLTASIGVGPATTEDGAIAHMIKIFSNLDVHEISTVEANKEEMKKFVAIPTEEHVKMEVCYEDPCKKIIEGEMKKVETIYEGTMKGKGVLNTRQNLPGGEYLSKTYLGSIIKLKNQIMCDTTLPQDSGREMICCLTHLGILHEALDINYLMNVEHVVQFLNKKYIEESQQPDKLIPIERKLLKVEKELIKTFENQKSIKPNPNLRLIEEKLQELYSESGKDSLGMIFVQTRATAKSLAEYLNDKLEGIDIPVKPFIGSKSSETSDGLSETEKKELLEDFRSHKVKLLVATSVGSEGIDVPECNIVMKYNYSGNEINIIQMRGRTRKAGGQAIYISDQSVLRRDLVSMEKAAVMHRALDELKKKGKEEIRKMILTEQKNDLQHQEEQERKLRELQNQKKRGFFKLVCATCKETEINGDNIKLYKQNHHVADEREFLDRVKKEDIKEEKINQMIRKSIIYCKKCPQKLGKIFLIHDLEVPLLKIDAFLCKEGDKLRKYKNWKFVPYIIDEINHKDLEIIFPKLTTPEVS</sequence>
<dbReference type="Proteomes" id="UP000683360">
    <property type="component" value="Unassembled WGS sequence"/>
</dbReference>
<evidence type="ECO:0000256" key="17">
    <source>
        <dbReference type="ARBA" id="ARBA00022884"/>
    </source>
</evidence>
<evidence type="ECO:0000256" key="7">
    <source>
        <dbReference type="ARBA" id="ARBA00022588"/>
    </source>
</evidence>
<keyword evidence="16" id="KW-0391">Immunity</keyword>
<evidence type="ECO:0000256" key="20">
    <source>
        <dbReference type="SAM" id="MobiDB-lite"/>
    </source>
</evidence>
<organism evidence="24 25">
    <name type="scientific">Mytilus edulis</name>
    <name type="common">Blue mussel</name>
    <dbReference type="NCBI Taxonomy" id="6550"/>
    <lineage>
        <taxon>Eukaryota</taxon>
        <taxon>Metazoa</taxon>
        <taxon>Spiralia</taxon>
        <taxon>Lophotrochozoa</taxon>
        <taxon>Mollusca</taxon>
        <taxon>Bivalvia</taxon>
        <taxon>Autobranchia</taxon>
        <taxon>Pteriomorphia</taxon>
        <taxon>Mytilida</taxon>
        <taxon>Mytiloidea</taxon>
        <taxon>Mytilidae</taxon>
        <taxon>Mytilinae</taxon>
        <taxon>Mytilus</taxon>
    </lineage>
</organism>
<dbReference type="PROSITE" id="PS51789">
    <property type="entry name" value="RLR_CTR"/>
    <property type="match status" value="1"/>
</dbReference>
<evidence type="ECO:0000256" key="15">
    <source>
        <dbReference type="ARBA" id="ARBA00022843"/>
    </source>
</evidence>
<dbReference type="GO" id="GO:0003723">
    <property type="term" value="F:RNA binding"/>
    <property type="evidence" value="ECO:0007669"/>
    <property type="project" value="UniProtKB-KW"/>
</dbReference>
<dbReference type="EC" id="3.6.4.13" evidence="3"/>
<dbReference type="Pfam" id="PF00271">
    <property type="entry name" value="Helicase_C"/>
    <property type="match status" value="1"/>
</dbReference>
<dbReference type="Gene3D" id="1.20.1320.30">
    <property type="match status" value="1"/>
</dbReference>
<dbReference type="InterPro" id="IPR001650">
    <property type="entry name" value="Helicase_C-like"/>
</dbReference>
<dbReference type="InterPro" id="IPR041204">
    <property type="entry name" value="RIG-I-like_C"/>
</dbReference>
<evidence type="ECO:0000256" key="18">
    <source>
        <dbReference type="ARBA" id="ARBA00023118"/>
    </source>
</evidence>
<evidence type="ECO:0000313" key="25">
    <source>
        <dbReference type="Proteomes" id="UP000683360"/>
    </source>
</evidence>